<keyword evidence="1" id="KW-0328">Glycosyltransferase</keyword>
<organism evidence="1 2">
    <name type="scientific">Burkholderia gladioli</name>
    <name type="common">Pseudomonas marginata</name>
    <name type="synonym">Phytomonas marginata</name>
    <dbReference type="NCBI Taxonomy" id="28095"/>
    <lineage>
        <taxon>Bacteria</taxon>
        <taxon>Pseudomonadati</taxon>
        <taxon>Pseudomonadota</taxon>
        <taxon>Betaproteobacteria</taxon>
        <taxon>Burkholderiales</taxon>
        <taxon>Burkholderiaceae</taxon>
        <taxon>Burkholderia</taxon>
    </lineage>
</organism>
<comment type="caution">
    <text evidence="1">The sequence shown here is derived from an EMBL/GenBank/DDBJ whole genome shotgun (WGS) entry which is preliminary data.</text>
</comment>
<sequence length="260" mass="28115">MRKPGILPCSTSRGRFATIRRACERLLVAALPNLCLLCGNSSRNLICEACDIAYWNESRLRCLQCALPLAADRAGQGARLGYRCERCRAAPPPFDATLALGDYRPPLDTLALDLKFGARLAVGRLFGERLARAAADLPSGSARVDLVLPVPLARRRLIERGYNQAWAIARPFARALAVPADARRLARSVDTAPQSRLDLAARRANVEHAFALSGEVRGLHLGLVDDVMTSGATLAALAALLKQAGARRVTNFVALRTPRD</sequence>
<dbReference type="Proteomes" id="UP000220629">
    <property type="component" value="Unassembled WGS sequence"/>
</dbReference>
<accession>A0A2A7RZW7</accession>
<protein>
    <submittedName>
        <fullName evidence="1">Amidophosphoribosyltransferase</fullName>
    </submittedName>
</protein>
<reference evidence="2" key="1">
    <citation type="submission" date="2017-09" db="EMBL/GenBank/DDBJ databases">
        <title>FDA dAtabase for Regulatory Grade micrObial Sequences (FDA-ARGOS): Supporting development and validation of Infectious Disease Dx tests.</title>
        <authorList>
            <person name="Minogue T."/>
            <person name="Wolcott M."/>
            <person name="Wasieloski L."/>
            <person name="Aguilar W."/>
            <person name="Moore D."/>
            <person name="Tallon L."/>
            <person name="Sadzewicz L."/>
            <person name="Ott S."/>
            <person name="Zhao X."/>
            <person name="Nagaraj S."/>
            <person name="Vavikolanu K."/>
            <person name="Aluvathingal J."/>
            <person name="Nadendla S."/>
            <person name="Sichtig H."/>
        </authorList>
    </citation>
    <scope>NUCLEOTIDE SEQUENCE [LARGE SCALE GENOMIC DNA]</scope>
    <source>
        <strain evidence="2">FDAARGOS_390</strain>
    </source>
</reference>
<dbReference type="PANTHER" id="PTHR47505">
    <property type="entry name" value="DNA UTILIZATION PROTEIN YHGH"/>
    <property type="match status" value="1"/>
</dbReference>
<keyword evidence="1" id="KW-0808">Transferase</keyword>
<gene>
    <name evidence="1" type="ORF">CRM94_19955</name>
</gene>
<dbReference type="SUPFAM" id="SSF53271">
    <property type="entry name" value="PRTase-like"/>
    <property type="match status" value="1"/>
</dbReference>
<dbReference type="RefSeq" id="WP_052747444.1">
    <property type="nucleotide sequence ID" value="NZ_CADEPO010000001.1"/>
</dbReference>
<evidence type="ECO:0000313" key="1">
    <source>
        <dbReference type="EMBL" id="PEH36871.1"/>
    </source>
</evidence>
<dbReference type="EMBL" id="PDDY01000004">
    <property type="protein sequence ID" value="PEH36871.1"/>
    <property type="molecule type" value="Genomic_DNA"/>
</dbReference>
<evidence type="ECO:0000313" key="2">
    <source>
        <dbReference type="Proteomes" id="UP000220629"/>
    </source>
</evidence>
<name>A0A2A7RZW7_BURGA</name>
<dbReference type="InterPro" id="IPR051910">
    <property type="entry name" value="ComF/GntX_DNA_util-trans"/>
</dbReference>
<dbReference type="AlphaFoldDB" id="A0A2A7RZW7"/>
<dbReference type="GO" id="GO:0016757">
    <property type="term" value="F:glycosyltransferase activity"/>
    <property type="evidence" value="ECO:0007669"/>
    <property type="project" value="UniProtKB-KW"/>
</dbReference>
<dbReference type="InterPro" id="IPR029057">
    <property type="entry name" value="PRTase-like"/>
</dbReference>
<dbReference type="PANTHER" id="PTHR47505:SF1">
    <property type="entry name" value="DNA UTILIZATION PROTEIN YHGH"/>
    <property type="match status" value="1"/>
</dbReference>
<dbReference type="Gene3D" id="3.40.50.2020">
    <property type="match status" value="1"/>
</dbReference>
<proteinExistence type="predicted"/>